<dbReference type="SUPFAM" id="SSF55469">
    <property type="entry name" value="FMN-dependent nitroreductase-like"/>
    <property type="match status" value="1"/>
</dbReference>
<evidence type="ECO:0000259" key="4">
    <source>
        <dbReference type="Pfam" id="PF00881"/>
    </source>
</evidence>
<evidence type="ECO:0000313" key="5">
    <source>
        <dbReference type="EMBL" id="MFC7292943.1"/>
    </source>
</evidence>
<feature type="domain" description="Nitroreductase" evidence="4">
    <location>
        <begin position="149"/>
        <end position="203"/>
    </location>
</feature>
<comment type="caution">
    <text evidence="5">The sequence shown here is derived from an EMBL/GenBank/DDBJ whole genome shotgun (WGS) entry which is preliminary data.</text>
</comment>
<dbReference type="PANTHER" id="PTHR23026">
    <property type="entry name" value="NADPH NITROREDUCTASE"/>
    <property type="match status" value="1"/>
</dbReference>
<evidence type="ECO:0000256" key="2">
    <source>
        <dbReference type="ARBA" id="ARBA00022643"/>
    </source>
</evidence>
<dbReference type="Gene3D" id="3.40.109.10">
    <property type="entry name" value="NADH Oxidase"/>
    <property type="match status" value="1"/>
</dbReference>
<evidence type="ECO:0000256" key="3">
    <source>
        <dbReference type="ARBA" id="ARBA00023002"/>
    </source>
</evidence>
<organism evidence="5 6">
    <name type="scientific">Hirschia litorea</name>
    <dbReference type="NCBI Taxonomy" id="1199156"/>
    <lineage>
        <taxon>Bacteria</taxon>
        <taxon>Pseudomonadati</taxon>
        <taxon>Pseudomonadota</taxon>
        <taxon>Alphaproteobacteria</taxon>
        <taxon>Hyphomonadales</taxon>
        <taxon>Hyphomonadaceae</taxon>
        <taxon>Hirschia</taxon>
    </lineage>
</organism>
<dbReference type="Pfam" id="PF00881">
    <property type="entry name" value="Nitroreductase"/>
    <property type="match status" value="1"/>
</dbReference>
<evidence type="ECO:0000313" key="6">
    <source>
        <dbReference type="Proteomes" id="UP001596492"/>
    </source>
</evidence>
<gene>
    <name evidence="5" type="ORF">ACFQS8_15075</name>
</gene>
<dbReference type="EMBL" id="JBHTBR010000009">
    <property type="protein sequence ID" value="MFC7292943.1"/>
    <property type="molecule type" value="Genomic_DNA"/>
</dbReference>
<keyword evidence="1" id="KW-0285">Flavoprotein</keyword>
<keyword evidence="3" id="KW-0560">Oxidoreductase</keyword>
<protein>
    <submittedName>
        <fullName evidence="5">Nitroreductase family protein</fullName>
    </submittedName>
</protein>
<sequence>MLKKLNKFVWFFTLFGGDRWRYIKYCSISPVCDKQKALYYKIIIETHSLEKGLSVAHTRPGFGKSKINYLIDALSKYDVAFGAFPVEKTLGTLQAYYDFHTQINFEDKILDKVSQTLKKHEKKVSLNGGLREFEAPLKLGSQKVGSDLLKSRFSSRVYSEEKLTEQEVENLVRIAQQAPSQCNRQATKAYFFNDINKIRELLSLQAGAGGFNQDVSNLFLITSELSAWGGAQQRNQPYVDGALFSMALLYSCHANDIVSCPLNLAITHKTSDQIKKVANVNKDEVLIMMIAVGKPPKDILTLKVAKSARRPVSEILVFNGAKNE</sequence>
<keyword evidence="2" id="KW-0288">FMN</keyword>
<keyword evidence="6" id="KW-1185">Reference proteome</keyword>
<name>A0ABW2IPV6_9PROT</name>
<dbReference type="InterPro" id="IPR029479">
    <property type="entry name" value="Nitroreductase"/>
</dbReference>
<accession>A0ABW2IPV6</accession>
<dbReference type="PANTHER" id="PTHR23026:SF90">
    <property type="entry name" value="IODOTYROSINE DEIODINASE 1"/>
    <property type="match status" value="1"/>
</dbReference>
<proteinExistence type="predicted"/>
<reference evidence="6" key="1">
    <citation type="journal article" date="2019" name="Int. J. Syst. Evol. Microbiol.">
        <title>The Global Catalogue of Microorganisms (GCM) 10K type strain sequencing project: providing services to taxonomists for standard genome sequencing and annotation.</title>
        <authorList>
            <consortium name="The Broad Institute Genomics Platform"/>
            <consortium name="The Broad Institute Genome Sequencing Center for Infectious Disease"/>
            <person name="Wu L."/>
            <person name="Ma J."/>
        </authorList>
    </citation>
    <scope>NUCLEOTIDE SEQUENCE [LARGE SCALE GENOMIC DNA]</scope>
    <source>
        <strain evidence="6">CCUG 51308</strain>
    </source>
</reference>
<dbReference type="Proteomes" id="UP001596492">
    <property type="component" value="Unassembled WGS sequence"/>
</dbReference>
<dbReference type="InterPro" id="IPR000415">
    <property type="entry name" value="Nitroreductase-like"/>
</dbReference>
<evidence type="ECO:0000256" key="1">
    <source>
        <dbReference type="ARBA" id="ARBA00022630"/>
    </source>
</evidence>
<dbReference type="InterPro" id="IPR050627">
    <property type="entry name" value="Nitroreductase/BluB"/>
</dbReference>
<dbReference type="RefSeq" id="WP_382168900.1">
    <property type="nucleotide sequence ID" value="NZ_JBHTBR010000009.1"/>
</dbReference>